<proteinExistence type="predicted"/>
<evidence type="ECO:0000313" key="1">
    <source>
        <dbReference type="EMBL" id="KAJ1939272.1"/>
    </source>
</evidence>
<organism evidence="1 2">
    <name type="scientific">Linderina macrospora</name>
    <dbReference type="NCBI Taxonomy" id="4868"/>
    <lineage>
        <taxon>Eukaryota</taxon>
        <taxon>Fungi</taxon>
        <taxon>Fungi incertae sedis</taxon>
        <taxon>Zoopagomycota</taxon>
        <taxon>Kickxellomycotina</taxon>
        <taxon>Kickxellomycetes</taxon>
        <taxon>Kickxellales</taxon>
        <taxon>Kickxellaceae</taxon>
        <taxon>Linderina</taxon>
    </lineage>
</organism>
<evidence type="ECO:0000313" key="2">
    <source>
        <dbReference type="Proteomes" id="UP001150603"/>
    </source>
</evidence>
<dbReference type="EMBL" id="JANBPW010002900">
    <property type="protein sequence ID" value="KAJ1939272.1"/>
    <property type="molecule type" value="Genomic_DNA"/>
</dbReference>
<sequence>MKLFYRRLVLLVVFQILVFRILLTVLRNPAIFGPVGSASEVFYKVNDYRHSTQQYRIHRPVKHSLHRILVVADNQNESADFRRILARARTLYGPDGYPDIILHAGDALQEHHKLEDWQNQFFAPLEDIGGMQHRSPIIFVPGNHDHDKSRLPKNSNYYTDMYHGLFDSEDLGNLAADNGEYHRFYHSVSVGTARIIVLDSECPSTEQSEFLRHELQSPEFQSAEFKIIAIHVPPYIEFWNPHAWNDMGEKHWDEHIRTEYDPLFRKYGVDLVISGHQHNYQRSTVHRGPGHAPGDSITYTIVGGAGGGLDLQR</sequence>
<keyword evidence="2" id="KW-1185">Reference proteome</keyword>
<name>A0ACC1J6C0_9FUNG</name>
<gene>
    <name evidence="1" type="ORF">FBU59_004178</name>
</gene>
<reference evidence="1" key="1">
    <citation type="submission" date="2022-07" db="EMBL/GenBank/DDBJ databases">
        <title>Phylogenomic reconstructions and comparative analyses of Kickxellomycotina fungi.</title>
        <authorList>
            <person name="Reynolds N.K."/>
            <person name="Stajich J.E."/>
            <person name="Barry K."/>
            <person name="Grigoriev I.V."/>
            <person name="Crous P."/>
            <person name="Smith M.E."/>
        </authorList>
    </citation>
    <scope>NUCLEOTIDE SEQUENCE</scope>
    <source>
        <strain evidence="1">NRRL 5244</strain>
    </source>
</reference>
<accession>A0ACC1J6C0</accession>
<dbReference type="Proteomes" id="UP001150603">
    <property type="component" value="Unassembled WGS sequence"/>
</dbReference>
<feature type="non-terminal residue" evidence="1">
    <location>
        <position position="313"/>
    </location>
</feature>
<protein>
    <submittedName>
        <fullName evidence="1">Uncharacterized protein</fullName>
    </submittedName>
</protein>
<comment type="caution">
    <text evidence="1">The sequence shown here is derived from an EMBL/GenBank/DDBJ whole genome shotgun (WGS) entry which is preliminary data.</text>
</comment>